<dbReference type="Gene3D" id="3.40.390.10">
    <property type="entry name" value="Collagenase (Catalytic Domain)"/>
    <property type="match status" value="1"/>
</dbReference>
<protein>
    <recommendedName>
        <fullName evidence="1">Peptidase M13 C-terminal domain-containing protein</fullName>
    </recommendedName>
</protein>
<dbReference type="PANTHER" id="PTHR11733">
    <property type="entry name" value="ZINC METALLOPROTEASE FAMILY M13 NEPRILYSIN-RELATED"/>
    <property type="match status" value="1"/>
</dbReference>
<dbReference type="Pfam" id="PF01431">
    <property type="entry name" value="Peptidase_M13"/>
    <property type="match status" value="1"/>
</dbReference>
<dbReference type="GO" id="GO:0004222">
    <property type="term" value="F:metalloendopeptidase activity"/>
    <property type="evidence" value="ECO:0007669"/>
    <property type="project" value="InterPro"/>
</dbReference>
<organism evidence="2">
    <name type="scientific">Toxocara canis</name>
    <name type="common">Canine roundworm</name>
    <dbReference type="NCBI Taxonomy" id="6265"/>
    <lineage>
        <taxon>Eukaryota</taxon>
        <taxon>Metazoa</taxon>
        <taxon>Ecdysozoa</taxon>
        <taxon>Nematoda</taxon>
        <taxon>Chromadorea</taxon>
        <taxon>Rhabditida</taxon>
        <taxon>Spirurina</taxon>
        <taxon>Ascaridomorpha</taxon>
        <taxon>Ascaridoidea</taxon>
        <taxon>Toxocaridae</taxon>
        <taxon>Toxocara</taxon>
    </lineage>
</organism>
<proteinExistence type="predicted"/>
<dbReference type="AlphaFoldDB" id="A0A3P7FW95"/>
<dbReference type="InterPro" id="IPR018497">
    <property type="entry name" value="Peptidase_M13_C"/>
</dbReference>
<gene>
    <name evidence="2" type="ORF">TCNE_LOCUS4895</name>
</gene>
<sequence length="84" mass="9650">MGHDEKRLPGLEEYTNDQIFFMSYAQTWCGHSKPEAMIRQILTDPHAPSRFRVNGVVVNQPEFAKAFNCPIGSPMNPKKRCVVW</sequence>
<dbReference type="GO" id="GO:0005886">
    <property type="term" value="C:plasma membrane"/>
    <property type="evidence" value="ECO:0007669"/>
    <property type="project" value="TreeGrafter"/>
</dbReference>
<dbReference type="PANTHER" id="PTHR11733:SF237">
    <property type="entry name" value="NEPRILYSIN-LIKE 4"/>
    <property type="match status" value="1"/>
</dbReference>
<accession>A0A3P7FW95</accession>
<evidence type="ECO:0000259" key="1">
    <source>
        <dbReference type="Pfam" id="PF01431"/>
    </source>
</evidence>
<dbReference type="EMBL" id="UYWY01009705">
    <property type="protein sequence ID" value="VDM33089.1"/>
    <property type="molecule type" value="Genomic_DNA"/>
</dbReference>
<feature type="domain" description="Peptidase M13 C-terminal" evidence="1">
    <location>
        <begin position="3"/>
        <end position="82"/>
    </location>
</feature>
<name>A0A3P7FW95_TOXCA</name>
<dbReference type="PROSITE" id="PS51885">
    <property type="entry name" value="NEPRILYSIN"/>
    <property type="match status" value="1"/>
</dbReference>
<dbReference type="InterPro" id="IPR024079">
    <property type="entry name" value="MetalloPept_cat_dom_sf"/>
</dbReference>
<dbReference type="SUPFAM" id="SSF55486">
    <property type="entry name" value="Metalloproteases ('zincins'), catalytic domain"/>
    <property type="match status" value="1"/>
</dbReference>
<reference evidence="2" key="1">
    <citation type="submission" date="2018-11" db="EMBL/GenBank/DDBJ databases">
        <authorList>
            <consortium name="Pathogen Informatics"/>
        </authorList>
    </citation>
    <scope>NUCLEOTIDE SEQUENCE [LARGE SCALE GENOMIC DNA]</scope>
</reference>
<dbReference type="InterPro" id="IPR000718">
    <property type="entry name" value="Peptidase_M13"/>
</dbReference>
<dbReference type="GO" id="GO:0016485">
    <property type="term" value="P:protein processing"/>
    <property type="evidence" value="ECO:0007669"/>
    <property type="project" value="TreeGrafter"/>
</dbReference>
<evidence type="ECO:0000313" key="2">
    <source>
        <dbReference type="EMBL" id="VDM33089.1"/>
    </source>
</evidence>